<reference evidence="12" key="1">
    <citation type="submission" date="2016-10" db="EMBL/GenBank/DDBJ databases">
        <authorList>
            <person name="Varghese N."/>
            <person name="Submissions S."/>
        </authorList>
    </citation>
    <scope>NUCLEOTIDE SEQUENCE [LARGE SCALE GENOMIC DNA]</scope>
    <source>
        <strain evidence="12">DSM 3384</strain>
    </source>
</reference>
<keyword evidence="2" id="KW-0813">Transport</keyword>
<evidence type="ECO:0000256" key="9">
    <source>
        <dbReference type="ARBA" id="ARBA00049220"/>
    </source>
</evidence>
<keyword evidence="7" id="KW-0408">Iron</keyword>
<accession>A0A1H2GA70</accession>
<dbReference type="PANTHER" id="PTHR43551">
    <property type="entry name" value="FUMARATE REDUCTASE IRON-SULFUR SUBUNIT"/>
    <property type="match status" value="1"/>
</dbReference>
<dbReference type="GO" id="GO:0051539">
    <property type="term" value="F:4 iron, 4 sulfur cluster binding"/>
    <property type="evidence" value="ECO:0007669"/>
    <property type="project" value="UniProtKB-KW"/>
</dbReference>
<evidence type="ECO:0000256" key="6">
    <source>
        <dbReference type="ARBA" id="ARBA00023002"/>
    </source>
</evidence>
<organism evidence="11 12">
    <name type="scientific">Desulfobacula phenolica</name>
    <dbReference type="NCBI Taxonomy" id="90732"/>
    <lineage>
        <taxon>Bacteria</taxon>
        <taxon>Pseudomonadati</taxon>
        <taxon>Thermodesulfobacteriota</taxon>
        <taxon>Desulfobacteria</taxon>
        <taxon>Desulfobacterales</taxon>
        <taxon>Desulfobacteraceae</taxon>
        <taxon>Desulfobacula</taxon>
    </lineage>
</organism>
<dbReference type="AlphaFoldDB" id="A0A1H2GA70"/>
<evidence type="ECO:0000256" key="5">
    <source>
        <dbReference type="ARBA" id="ARBA00022982"/>
    </source>
</evidence>
<dbReference type="InterPro" id="IPR004017">
    <property type="entry name" value="Cys_rich_dom"/>
</dbReference>
<evidence type="ECO:0000256" key="7">
    <source>
        <dbReference type="ARBA" id="ARBA00023004"/>
    </source>
</evidence>
<keyword evidence="3" id="KW-0004">4Fe-4S</keyword>
<gene>
    <name evidence="11" type="ORF">SAMN04487931_10585</name>
</gene>
<evidence type="ECO:0000313" key="12">
    <source>
        <dbReference type="Proteomes" id="UP000199608"/>
    </source>
</evidence>
<dbReference type="GO" id="GO:0046872">
    <property type="term" value="F:metal ion binding"/>
    <property type="evidence" value="ECO:0007669"/>
    <property type="project" value="UniProtKB-KW"/>
</dbReference>
<sequence length="185" mass="21198">MKKYNLEHNFEIKNIYEYYAKWIREGKLKVNSDWNKDLKIKFTVQDPCQIVRKSYGDPIADDLRFVVKSVVGEENFVDMQPNKSNNYCCGGGGGFLQSGFKEERLEYGRLKDNQIKATGADYCIAGCHNCHAQIHELSEHYGGNYPVVHLWTLICLSLGILGPNEREYLGDDLKDVNVFHPETAL</sequence>
<evidence type="ECO:0000256" key="4">
    <source>
        <dbReference type="ARBA" id="ARBA00022723"/>
    </source>
</evidence>
<keyword evidence="6" id="KW-0560">Oxidoreductase</keyword>
<dbReference type="GO" id="GO:0008177">
    <property type="term" value="F:succinate dehydrogenase (quinone) activity"/>
    <property type="evidence" value="ECO:0007669"/>
    <property type="project" value="UniProtKB-EC"/>
</dbReference>
<comment type="catalytic activity">
    <reaction evidence="9">
        <text>a quinone + succinate = fumarate + a quinol</text>
        <dbReference type="Rhea" id="RHEA:40523"/>
        <dbReference type="ChEBI" id="CHEBI:24646"/>
        <dbReference type="ChEBI" id="CHEBI:29806"/>
        <dbReference type="ChEBI" id="CHEBI:30031"/>
        <dbReference type="ChEBI" id="CHEBI:132124"/>
        <dbReference type="EC" id="1.3.5.1"/>
    </reaction>
</comment>
<keyword evidence="4" id="KW-0479">Metal-binding</keyword>
<dbReference type="PANTHER" id="PTHR43551:SF2">
    <property type="entry name" value="FUMARATE REDUCTASE IRON-SULFUR SUBUNIT"/>
    <property type="match status" value="1"/>
</dbReference>
<keyword evidence="5" id="KW-0249">Electron transport</keyword>
<comment type="cofactor">
    <cofactor evidence="1">
        <name>[4Fe-4S] cluster</name>
        <dbReference type="ChEBI" id="CHEBI:49883"/>
    </cofactor>
</comment>
<dbReference type="Proteomes" id="UP000199608">
    <property type="component" value="Unassembled WGS sequence"/>
</dbReference>
<evidence type="ECO:0000256" key="8">
    <source>
        <dbReference type="ARBA" id="ARBA00023014"/>
    </source>
</evidence>
<proteinExistence type="predicted"/>
<evidence type="ECO:0000256" key="3">
    <source>
        <dbReference type="ARBA" id="ARBA00022485"/>
    </source>
</evidence>
<keyword evidence="8" id="KW-0411">Iron-sulfur</keyword>
<protein>
    <submittedName>
        <fullName evidence="11">Cysteine-rich domain-containing protein</fullName>
    </submittedName>
</protein>
<evidence type="ECO:0000313" key="11">
    <source>
        <dbReference type="EMBL" id="SDU16414.1"/>
    </source>
</evidence>
<keyword evidence="12" id="KW-1185">Reference proteome</keyword>
<evidence type="ECO:0000259" key="10">
    <source>
        <dbReference type="Pfam" id="PF02754"/>
    </source>
</evidence>
<dbReference type="Pfam" id="PF02754">
    <property type="entry name" value="CCG"/>
    <property type="match status" value="1"/>
</dbReference>
<feature type="domain" description="Cysteine-rich" evidence="10">
    <location>
        <begin position="43"/>
        <end position="134"/>
    </location>
</feature>
<evidence type="ECO:0000256" key="2">
    <source>
        <dbReference type="ARBA" id="ARBA00022448"/>
    </source>
</evidence>
<evidence type="ECO:0000256" key="1">
    <source>
        <dbReference type="ARBA" id="ARBA00001966"/>
    </source>
</evidence>
<dbReference type="EMBL" id="FNLL01000005">
    <property type="protein sequence ID" value="SDU16414.1"/>
    <property type="molecule type" value="Genomic_DNA"/>
</dbReference>
<name>A0A1H2GA70_9BACT</name>